<evidence type="ECO:0000256" key="1">
    <source>
        <dbReference type="SAM" id="Phobius"/>
    </source>
</evidence>
<reference evidence="3" key="1">
    <citation type="submission" date="2016-10" db="EMBL/GenBank/DDBJ databases">
        <authorList>
            <person name="Varghese N."/>
            <person name="Submissions S."/>
        </authorList>
    </citation>
    <scope>NUCLEOTIDE SEQUENCE [LARGE SCALE GENOMIC DNA]</scope>
    <source>
        <strain evidence="3">CGMCC 1.10121</strain>
    </source>
</reference>
<sequence length="43" mass="4613">MGEQEQPLTYNRLLAAFLLAILLVIALGVGYALMFDCIIGCPG</sequence>
<evidence type="ECO:0000313" key="2">
    <source>
        <dbReference type="EMBL" id="SEP13685.1"/>
    </source>
</evidence>
<name>A0A1H8VE61_9EURY</name>
<dbReference type="AlphaFoldDB" id="A0A1H8VE61"/>
<proteinExistence type="predicted"/>
<evidence type="ECO:0000313" key="3">
    <source>
        <dbReference type="Proteomes" id="UP000199126"/>
    </source>
</evidence>
<keyword evidence="3" id="KW-1185">Reference proteome</keyword>
<dbReference type="Proteomes" id="UP000199126">
    <property type="component" value="Unassembled WGS sequence"/>
</dbReference>
<gene>
    <name evidence="2" type="ORF">SAMN04487948_11615</name>
</gene>
<keyword evidence="1" id="KW-1133">Transmembrane helix</keyword>
<keyword evidence="1" id="KW-0812">Transmembrane</keyword>
<accession>A0A1H8VE61</accession>
<protein>
    <submittedName>
        <fullName evidence="2">Uncharacterized protein</fullName>
    </submittedName>
</protein>
<dbReference type="EMBL" id="FODV01000016">
    <property type="protein sequence ID" value="SEP13685.1"/>
    <property type="molecule type" value="Genomic_DNA"/>
</dbReference>
<organism evidence="2 3">
    <name type="scientific">Halogranum amylolyticum</name>
    <dbReference type="NCBI Taxonomy" id="660520"/>
    <lineage>
        <taxon>Archaea</taxon>
        <taxon>Methanobacteriati</taxon>
        <taxon>Methanobacteriota</taxon>
        <taxon>Stenosarchaea group</taxon>
        <taxon>Halobacteria</taxon>
        <taxon>Halobacteriales</taxon>
        <taxon>Haloferacaceae</taxon>
    </lineage>
</organism>
<feature type="transmembrane region" description="Helical" evidence="1">
    <location>
        <begin position="12"/>
        <end position="34"/>
    </location>
</feature>
<keyword evidence="1" id="KW-0472">Membrane</keyword>